<protein>
    <recommendedName>
        <fullName evidence="1">Restriction endonuclease type IV Mrr domain-containing protein</fullName>
    </recommendedName>
</protein>
<dbReference type="Gene3D" id="3.40.1350.10">
    <property type="match status" value="1"/>
</dbReference>
<evidence type="ECO:0000313" key="3">
    <source>
        <dbReference type="Proteomes" id="UP000006048"/>
    </source>
</evidence>
<dbReference type="STRING" id="869212.Turpa_0553"/>
<dbReference type="InterPro" id="IPR007560">
    <property type="entry name" value="Restrct_endonuc_IV_Mrr"/>
</dbReference>
<proteinExistence type="predicted"/>
<name>I4B1P8_TURPD</name>
<dbReference type="RefSeq" id="WP_014801724.1">
    <property type="nucleotide sequence ID" value="NC_018020.1"/>
</dbReference>
<dbReference type="KEGG" id="tpx:Turpa_0553"/>
<keyword evidence="3" id="KW-1185">Reference proteome</keyword>
<dbReference type="AlphaFoldDB" id="I4B1P8"/>
<gene>
    <name evidence="2" type="ordered locus">Turpa_0553</name>
</gene>
<organism evidence="2 3">
    <name type="scientific">Turneriella parva (strain ATCC BAA-1111 / DSM 21527 / NCTC 11395 / H)</name>
    <name type="common">Leptospira parva</name>
    <dbReference type="NCBI Taxonomy" id="869212"/>
    <lineage>
        <taxon>Bacteria</taxon>
        <taxon>Pseudomonadati</taxon>
        <taxon>Spirochaetota</taxon>
        <taxon>Spirochaetia</taxon>
        <taxon>Leptospirales</taxon>
        <taxon>Leptospiraceae</taxon>
        <taxon>Turneriella</taxon>
    </lineage>
</organism>
<evidence type="ECO:0000259" key="1">
    <source>
        <dbReference type="Pfam" id="PF04471"/>
    </source>
</evidence>
<dbReference type="GO" id="GO:0003677">
    <property type="term" value="F:DNA binding"/>
    <property type="evidence" value="ECO:0007669"/>
    <property type="project" value="InterPro"/>
</dbReference>
<dbReference type="InterPro" id="IPR011856">
    <property type="entry name" value="tRNA_endonuc-like_dom_sf"/>
</dbReference>
<dbReference type="Proteomes" id="UP000006048">
    <property type="component" value="Chromosome"/>
</dbReference>
<reference evidence="2 3" key="1">
    <citation type="submission" date="2012-06" db="EMBL/GenBank/DDBJ databases">
        <title>The complete chromosome of genome of Turneriella parva DSM 21527.</title>
        <authorList>
            <consortium name="US DOE Joint Genome Institute (JGI-PGF)"/>
            <person name="Lucas S."/>
            <person name="Han J."/>
            <person name="Lapidus A."/>
            <person name="Bruce D."/>
            <person name="Goodwin L."/>
            <person name="Pitluck S."/>
            <person name="Peters L."/>
            <person name="Kyrpides N."/>
            <person name="Mavromatis K."/>
            <person name="Ivanova N."/>
            <person name="Mikhailova N."/>
            <person name="Chertkov O."/>
            <person name="Detter J.C."/>
            <person name="Tapia R."/>
            <person name="Han C."/>
            <person name="Land M."/>
            <person name="Hauser L."/>
            <person name="Markowitz V."/>
            <person name="Cheng J.-F."/>
            <person name="Hugenholtz P."/>
            <person name="Woyke T."/>
            <person name="Wu D."/>
            <person name="Gronow S."/>
            <person name="Wellnitz S."/>
            <person name="Brambilla E."/>
            <person name="Klenk H.-P."/>
            <person name="Eisen J.A."/>
        </authorList>
    </citation>
    <scope>NUCLEOTIDE SEQUENCE [LARGE SCALE GENOMIC DNA]</scope>
    <source>
        <strain evidence="3">ATCC BAA-1111 / DSM 21527 / NCTC 11395 / H</strain>
    </source>
</reference>
<dbReference type="GO" id="GO:0004519">
    <property type="term" value="F:endonuclease activity"/>
    <property type="evidence" value="ECO:0007669"/>
    <property type="project" value="InterPro"/>
</dbReference>
<sequence>MLEDKASAGRVALKVPDLFALKHIGFYRNFLNFVHQGFAPKLHATAVGQTLEKIILTEDYRNLHHWTFFESYVAEYFLSPLLLQYFSPYHKTAFGDEGIDRRSMHAHSAVYQTVVQVKLHKNQIGHDEITKFLGAVDLFERKNGNRAKTYGVYITASGYSAPVAELERVYRRPGTKRALFLIDRRKLLDYLPLYQKFYGDILKKTKQFRQDDSEENRRHTIHAFRELHDEFILKNISFLKESFSEKDTQILFKRKRNCEQLYINEGRYKAFTLGRHKMQLLTEAFETANRRPSTLPLDESARLEFFQKVKEAGIEADAGEIQDFFDRKFMGLLEKHALHMKVIHALMGDVKESQTKTRKGAALRKTKLTKTKKSVRRKI</sequence>
<dbReference type="GO" id="GO:0009307">
    <property type="term" value="P:DNA restriction-modification system"/>
    <property type="evidence" value="ECO:0007669"/>
    <property type="project" value="InterPro"/>
</dbReference>
<feature type="domain" description="Restriction endonuclease type IV Mrr" evidence="1">
    <location>
        <begin position="66"/>
        <end position="189"/>
    </location>
</feature>
<dbReference type="EMBL" id="CP002959">
    <property type="protein sequence ID" value="AFM11205.1"/>
    <property type="molecule type" value="Genomic_DNA"/>
</dbReference>
<accession>I4B1P8</accession>
<dbReference type="HOGENOM" id="CLU_729454_0_0_12"/>
<evidence type="ECO:0000313" key="2">
    <source>
        <dbReference type="EMBL" id="AFM11205.1"/>
    </source>
</evidence>
<dbReference type="Pfam" id="PF04471">
    <property type="entry name" value="Mrr_cat"/>
    <property type="match status" value="1"/>
</dbReference>